<evidence type="ECO:0000313" key="2">
    <source>
        <dbReference type="Proteomes" id="UP001244872"/>
    </source>
</evidence>
<gene>
    <name evidence="1" type="ORF">RJC98_23105</name>
</gene>
<sequence length="128" mass="14887">MYQAVILNYSIIDVEDFVAELNDHHVVVLNSIMDERAKQLRDLAEEAMRDWRGEGPSVYYYDLGIVIEGDPWWIPTFTHSTKHHLNLSDTTRLVQRAVETWRTRGSAERFLYTNSVTRGLTDSEELEA</sequence>
<keyword evidence="2" id="KW-1185">Reference proteome</keyword>
<evidence type="ECO:0000313" key="1">
    <source>
        <dbReference type="EMBL" id="MDR9878079.1"/>
    </source>
</evidence>
<proteinExistence type="predicted"/>
<accession>A0ACC6LIF4</accession>
<comment type="caution">
    <text evidence="1">The sequence shown here is derived from an EMBL/GenBank/DDBJ whole genome shotgun (WGS) entry which is preliminary data.</text>
</comment>
<dbReference type="EMBL" id="JAVLRO010000009">
    <property type="protein sequence ID" value="MDR9878079.1"/>
    <property type="molecule type" value="Genomic_DNA"/>
</dbReference>
<protein>
    <submittedName>
        <fullName evidence="1">Uncharacterized protein</fullName>
    </submittedName>
</protein>
<dbReference type="Proteomes" id="UP001244872">
    <property type="component" value="Unassembled WGS sequence"/>
</dbReference>
<name>A0ACC6LIF4_9PSED</name>
<organism evidence="1 2">
    <name type="scientific">Pseudomonas allii</name>
    <dbReference type="NCBI Taxonomy" id="2740531"/>
    <lineage>
        <taxon>Bacteria</taxon>
        <taxon>Pseudomonadati</taxon>
        <taxon>Pseudomonadota</taxon>
        <taxon>Gammaproteobacteria</taxon>
        <taxon>Pseudomonadales</taxon>
        <taxon>Pseudomonadaceae</taxon>
        <taxon>Pseudomonas</taxon>
    </lineage>
</organism>
<reference evidence="1" key="1">
    <citation type="submission" date="2023-07" db="EMBL/GenBank/DDBJ databases">
        <title>Bioagumentation of soil contaminated with hydrocarbons using Pseudomonas poae 7b strain.</title>
        <authorList>
            <person name="Kumor A."/>
        </authorList>
    </citation>
    <scope>NUCLEOTIDE SEQUENCE</scope>
    <source>
        <strain evidence="1">7b</strain>
    </source>
</reference>